<proteinExistence type="predicted"/>
<gene>
    <name evidence="1" type="ORF">EVAR_20913_1</name>
</gene>
<organism evidence="1 2">
    <name type="scientific">Eumeta variegata</name>
    <name type="common">Bagworm moth</name>
    <name type="synonym">Eumeta japonica</name>
    <dbReference type="NCBI Taxonomy" id="151549"/>
    <lineage>
        <taxon>Eukaryota</taxon>
        <taxon>Metazoa</taxon>
        <taxon>Ecdysozoa</taxon>
        <taxon>Arthropoda</taxon>
        <taxon>Hexapoda</taxon>
        <taxon>Insecta</taxon>
        <taxon>Pterygota</taxon>
        <taxon>Neoptera</taxon>
        <taxon>Endopterygota</taxon>
        <taxon>Lepidoptera</taxon>
        <taxon>Glossata</taxon>
        <taxon>Ditrysia</taxon>
        <taxon>Tineoidea</taxon>
        <taxon>Psychidae</taxon>
        <taxon>Oiketicinae</taxon>
        <taxon>Eumeta</taxon>
    </lineage>
</organism>
<dbReference type="AlphaFoldDB" id="A0A4C1UW50"/>
<comment type="caution">
    <text evidence="1">The sequence shown here is derived from an EMBL/GenBank/DDBJ whole genome shotgun (WGS) entry which is preliminary data.</text>
</comment>
<dbReference type="EMBL" id="BGZK01000233">
    <property type="protein sequence ID" value="GBP30460.1"/>
    <property type="molecule type" value="Genomic_DNA"/>
</dbReference>
<accession>A0A4C1UW50</accession>
<sequence length="124" mass="13573">MMKNSSQNIEPIEKKSMRDLSGDAIRNSELVRTSGPCACACAGLFLSIGDRAGACGGYLLHGIRPTFRSLDLDWLSTPEIWLSASTVQRLSNEPITIKTTESASLRRQNIVRVRSIVAARPRLA</sequence>
<name>A0A4C1UW50_EUMVA</name>
<evidence type="ECO:0000313" key="1">
    <source>
        <dbReference type="EMBL" id="GBP30460.1"/>
    </source>
</evidence>
<dbReference type="Proteomes" id="UP000299102">
    <property type="component" value="Unassembled WGS sequence"/>
</dbReference>
<keyword evidence="2" id="KW-1185">Reference proteome</keyword>
<evidence type="ECO:0000313" key="2">
    <source>
        <dbReference type="Proteomes" id="UP000299102"/>
    </source>
</evidence>
<protein>
    <submittedName>
        <fullName evidence="1">Uncharacterized protein</fullName>
    </submittedName>
</protein>
<reference evidence="1 2" key="1">
    <citation type="journal article" date="2019" name="Commun. Biol.">
        <title>The bagworm genome reveals a unique fibroin gene that provides high tensile strength.</title>
        <authorList>
            <person name="Kono N."/>
            <person name="Nakamura H."/>
            <person name="Ohtoshi R."/>
            <person name="Tomita M."/>
            <person name="Numata K."/>
            <person name="Arakawa K."/>
        </authorList>
    </citation>
    <scope>NUCLEOTIDE SEQUENCE [LARGE SCALE GENOMIC DNA]</scope>
</reference>